<sequence length="133" mass="15290">NLFLFYFIDNYMLPKGVMVILAILLTHRSPVVWPDPLKFDPDRFLPENSKNRNPYAYVPFSAGPRNCIGQKFAQLEEKIVLTAILRKWRVKSVKTVDTIKFGGSLILRPSEDVLIHFTPKKSFLTAPDITLKL</sequence>
<keyword evidence="6 14" id="KW-0349">Heme</keyword>
<dbReference type="PANTHER" id="PTHR24291:SF189">
    <property type="entry name" value="CYTOCHROME P450 4C3-RELATED"/>
    <property type="match status" value="1"/>
</dbReference>
<dbReference type="GO" id="GO:0005789">
    <property type="term" value="C:endoplasmic reticulum membrane"/>
    <property type="evidence" value="ECO:0007669"/>
    <property type="project" value="UniProtKB-SubCell"/>
</dbReference>
<keyword evidence="17" id="KW-1185">Reference proteome</keyword>
<dbReference type="InterPro" id="IPR002403">
    <property type="entry name" value="Cyt_P450_E_grp-IV"/>
</dbReference>
<dbReference type="GO" id="GO:0020037">
    <property type="term" value="F:heme binding"/>
    <property type="evidence" value="ECO:0007669"/>
    <property type="project" value="InterPro"/>
</dbReference>
<evidence type="ECO:0000256" key="3">
    <source>
        <dbReference type="ARBA" id="ARBA00004174"/>
    </source>
</evidence>
<dbReference type="SUPFAM" id="SSF48264">
    <property type="entry name" value="Cytochrome P450"/>
    <property type="match status" value="1"/>
</dbReference>
<feature type="non-terminal residue" evidence="16">
    <location>
        <position position="1"/>
    </location>
</feature>
<dbReference type="InterPro" id="IPR001128">
    <property type="entry name" value="Cyt_P450"/>
</dbReference>
<dbReference type="STRING" id="471704.A0A151JPF8"/>
<evidence type="ECO:0000256" key="1">
    <source>
        <dbReference type="ARBA" id="ARBA00001971"/>
    </source>
</evidence>
<evidence type="ECO:0000256" key="5">
    <source>
        <dbReference type="ARBA" id="ARBA00010617"/>
    </source>
</evidence>
<evidence type="ECO:0000256" key="10">
    <source>
        <dbReference type="ARBA" id="ARBA00023002"/>
    </source>
</evidence>
<dbReference type="GO" id="GO:0016705">
    <property type="term" value="F:oxidoreductase activity, acting on paired donors, with incorporation or reduction of molecular oxygen"/>
    <property type="evidence" value="ECO:0007669"/>
    <property type="project" value="InterPro"/>
</dbReference>
<keyword evidence="8" id="KW-0256">Endoplasmic reticulum</keyword>
<evidence type="ECO:0000256" key="7">
    <source>
        <dbReference type="ARBA" id="ARBA00022723"/>
    </source>
</evidence>
<dbReference type="InterPro" id="IPR017972">
    <property type="entry name" value="Cyt_P450_CS"/>
</dbReference>
<evidence type="ECO:0000313" key="17">
    <source>
        <dbReference type="Proteomes" id="UP000078492"/>
    </source>
</evidence>
<evidence type="ECO:0000256" key="12">
    <source>
        <dbReference type="ARBA" id="ARBA00023033"/>
    </source>
</evidence>
<evidence type="ECO:0000256" key="11">
    <source>
        <dbReference type="ARBA" id="ARBA00023004"/>
    </source>
</evidence>
<proteinExistence type="inferred from homology"/>
<feature type="binding site" description="axial binding residue" evidence="14">
    <location>
        <position position="67"/>
    </location>
    <ligand>
        <name>heme</name>
        <dbReference type="ChEBI" id="CHEBI:30413"/>
    </ligand>
    <ligandPart>
        <name>Fe</name>
        <dbReference type="ChEBI" id="CHEBI:18248"/>
    </ligandPart>
</feature>
<evidence type="ECO:0000256" key="13">
    <source>
        <dbReference type="ARBA" id="ARBA00023136"/>
    </source>
</evidence>
<reference evidence="16 17" key="1">
    <citation type="submission" date="2015-09" db="EMBL/GenBank/DDBJ databases">
        <title>Trachymyrmex cornetzi WGS genome.</title>
        <authorList>
            <person name="Nygaard S."/>
            <person name="Hu H."/>
            <person name="Boomsma J."/>
            <person name="Zhang G."/>
        </authorList>
    </citation>
    <scope>NUCLEOTIDE SEQUENCE [LARGE SCALE GENOMIC DNA]</scope>
    <source>
        <strain evidence="16">Tcor2-1</strain>
        <tissue evidence="16">Whole body</tissue>
    </source>
</reference>
<name>A0A151JPF8_9HYME</name>
<organism evidence="16 17">
    <name type="scientific">Trachymyrmex cornetzi</name>
    <dbReference type="NCBI Taxonomy" id="471704"/>
    <lineage>
        <taxon>Eukaryota</taxon>
        <taxon>Metazoa</taxon>
        <taxon>Ecdysozoa</taxon>
        <taxon>Arthropoda</taxon>
        <taxon>Hexapoda</taxon>
        <taxon>Insecta</taxon>
        <taxon>Pterygota</taxon>
        <taxon>Neoptera</taxon>
        <taxon>Endopterygota</taxon>
        <taxon>Hymenoptera</taxon>
        <taxon>Apocrita</taxon>
        <taxon>Aculeata</taxon>
        <taxon>Formicoidea</taxon>
        <taxon>Formicidae</taxon>
        <taxon>Myrmicinae</taxon>
        <taxon>Trachymyrmex</taxon>
    </lineage>
</organism>
<evidence type="ECO:0000256" key="6">
    <source>
        <dbReference type="ARBA" id="ARBA00022617"/>
    </source>
</evidence>
<keyword evidence="12 15" id="KW-0503">Monooxygenase</keyword>
<dbReference type="EMBL" id="KQ978754">
    <property type="protein sequence ID" value="KYN28617.1"/>
    <property type="molecule type" value="Genomic_DNA"/>
</dbReference>
<evidence type="ECO:0000313" key="16">
    <source>
        <dbReference type="EMBL" id="KYN28617.1"/>
    </source>
</evidence>
<keyword evidence="13" id="KW-0472">Membrane</keyword>
<dbReference type="Proteomes" id="UP000078492">
    <property type="component" value="Unassembled WGS sequence"/>
</dbReference>
<evidence type="ECO:0000256" key="2">
    <source>
        <dbReference type="ARBA" id="ARBA00003690"/>
    </source>
</evidence>
<dbReference type="GO" id="GO:0004497">
    <property type="term" value="F:monooxygenase activity"/>
    <property type="evidence" value="ECO:0007669"/>
    <property type="project" value="UniProtKB-KW"/>
</dbReference>
<dbReference type="PROSITE" id="PS00086">
    <property type="entry name" value="CYTOCHROME_P450"/>
    <property type="match status" value="1"/>
</dbReference>
<keyword evidence="10 15" id="KW-0560">Oxidoreductase</keyword>
<evidence type="ECO:0000256" key="9">
    <source>
        <dbReference type="ARBA" id="ARBA00022848"/>
    </source>
</evidence>
<dbReference type="GO" id="GO:0005506">
    <property type="term" value="F:iron ion binding"/>
    <property type="evidence" value="ECO:0007669"/>
    <property type="project" value="InterPro"/>
</dbReference>
<dbReference type="PANTHER" id="PTHR24291">
    <property type="entry name" value="CYTOCHROME P450 FAMILY 4"/>
    <property type="match status" value="1"/>
</dbReference>
<keyword evidence="7 14" id="KW-0479">Metal-binding</keyword>
<protein>
    <submittedName>
        <fullName evidence="16">Cytochrome P450 4C1</fullName>
    </submittedName>
</protein>
<comment type="similarity">
    <text evidence="5 15">Belongs to the cytochrome P450 family.</text>
</comment>
<dbReference type="InterPro" id="IPR050196">
    <property type="entry name" value="Cytochrome_P450_Monoox"/>
</dbReference>
<comment type="subcellular location">
    <subcellularLocation>
        <location evidence="4">Endoplasmic reticulum membrane</location>
        <topology evidence="4">Peripheral membrane protein</topology>
    </subcellularLocation>
    <subcellularLocation>
        <location evidence="3">Microsome membrane</location>
        <topology evidence="3">Peripheral membrane protein</topology>
    </subcellularLocation>
</comment>
<evidence type="ECO:0000256" key="15">
    <source>
        <dbReference type="RuleBase" id="RU000461"/>
    </source>
</evidence>
<evidence type="ECO:0000256" key="14">
    <source>
        <dbReference type="PIRSR" id="PIRSR602403-1"/>
    </source>
</evidence>
<comment type="function">
    <text evidence="2">May be involved in the metabolism of insect hormones and in the breakdown of synthetic insecticides.</text>
</comment>
<evidence type="ECO:0000256" key="4">
    <source>
        <dbReference type="ARBA" id="ARBA00004406"/>
    </source>
</evidence>
<accession>A0A151JPF8</accession>
<gene>
    <name evidence="16" type="ORF">ALC57_01960</name>
</gene>
<dbReference type="InterPro" id="IPR036396">
    <property type="entry name" value="Cyt_P450_sf"/>
</dbReference>
<comment type="cofactor">
    <cofactor evidence="1 14">
        <name>heme</name>
        <dbReference type="ChEBI" id="CHEBI:30413"/>
    </cofactor>
</comment>
<keyword evidence="11 14" id="KW-0408">Iron</keyword>
<dbReference type="PRINTS" id="PR00465">
    <property type="entry name" value="EP450IV"/>
</dbReference>
<dbReference type="AlphaFoldDB" id="A0A151JPF8"/>
<dbReference type="Pfam" id="PF00067">
    <property type="entry name" value="p450"/>
    <property type="match status" value="1"/>
</dbReference>
<keyword evidence="9" id="KW-0492">Microsome</keyword>
<dbReference type="Gene3D" id="1.10.630.10">
    <property type="entry name" value="Cytochrome P450"/>
    <property type="match status" value="1"/>
</dbReference>
<evidence type="ECO:0000256" key="8">
    <source>
        <dbReference type="ARBA" id="ARBA00022824"/>
    </source>
</evidence>